<dbReference type="KEGG" id="rbi:RB2501_10552"/>
<keyword evidence="1" id="KW-0812">Transmembrane</keyword>
<organism evidence="2 3">
    <name type="scientific">Robiginitalea biformata (strain ATCC BAA-864 / DSM 15991 / KCTC 12146 / HTCC2501)</name>
    <dbReference type="NCBI Taxonomy" id="313596"/>
    <lineage>
        <taxon>Bacteria</taxon>
        <taxon>Pseudomonadati</taxon>
        <taxon>Bacteroidota</taxon>
        <taxon>Flavobacteriia</taxon>
        <taxon>Flavobacteriales</taxon>
        <taxon>Flavobacteriaceae</taxon>
        <taxon>Robiginitalea</taxon>
    </lineage>
</organism>
<evidence type="ECO:0008006" key="4">
    <source>
        <dbReference type="Google" id="ProtNLM"/>
    </source>
</evidence>
<feature type="transmembrane region" description="Helical" evidence="1">
    <location>
        <begin position="76"/>
        <end position="95"/>
    </location>
</feature>
<feature type="transmembrane region" description="Helical" evidence="1">
    <location>
        <begin position="205"/>
        <end position="223"/>
    </location>
</feature>
<dbReference type="HOGENOM" id="CLU_105763_0_0_10"/>
<dbReference type="AlphaFoldDB" id="A4CM67"/>
<keyword evidence="3" id="KW-1185">Reference proteome</keyword>
<reference evidence="2 3" key="1">
    <citation type="journal article" date="2009" name="J. Bacteriol.">
        <title>Complete genome sequence of Robiginitalea biformata HTCC2501.</title>
        <authorList>
            <person name="Oh H.M."/>
            <person name="Giovannoni S.J."/>
            <person name="Lee K."/>
            <person name="Ferriera S."/>
            <person name="Johnson J."/>
            <person name="Cho J.C."/>
        </authorList>
    </citation>
    <scope>NUCLEOTIDE SEQUENCE [LARGE SCALE GENOMIC DNA]</scope>
    <source>
        <strain evidence="3">ATCC BAA-864 / HTCC2501 / KCTC 12146</strain>
    </source>
</reference>
<feature type="transmembrane region" description="Helical" evidence="1">
    <location>
        <begin position="12"/>
        <end position="29"/>
    </location>
</feature>
<feature type="transmembrane region" description="Helical" evidence="1">
    <location>
        <begin position="36"/>
        <end position="56"/>
    </location>
</feature>
<gene>
    <name evidence="2" type="ordered locus">RB2501_10552</name>
</gene>
<protein>
    <recommendedName>
        <fullName evidence="4">Histidine kinase N-terminal 7TM region domain-containing protein</fullName>
    </recommendedName>
</protein>
<dbReference type="Proteomes" id="UP000009049">
    <property type="component" value="Chromosome"/>
</dbReference>
<feature type="transmembrane region" description="Helical" evidence="1">
    <location>
        <begin position="165"/>
        <end position="185"/>
    </location>
</feature>
<evidence type="ECO:0000313" key="2">
    <source>
        <dbReference type="EMBL" id="EAR14759.1"/>
    </source>
</evidence>
<feature type="transmembrane region" description="Helical" evidence="1">
    <location>
        <begin position="107"/>
        <end position="127"/>
    </location>
</feature>
<dbReference type="RefSeq" id="WP_015754080.1">
    <property type="nucleotide sequence ID" value="NC_013222.1"/>
</dbReference>
<name>A4CM67_ROBBH</name>
<dbReference type="EMBL" id="CP001712">
    <property type="protein sequence ID" value="EAR14759.1"/>
    <property type="molecule type" value="Genomic_DNA"/>
</dbReference>
<evidence type="ECO:0000313" key="3">
    <source>
        <dbReference type="Proteomes" id="UP000009049"/>
    </source>
</evidence>
<evidence type="ECO:0000256" key="1">
    <source>
        <dbReference type="SAM" id="Phobius"/>
    </source>
</evidence>
<keyword evidence="1" id="KW-1133">Transmembrane helix</keyword>
<feature type="transmembrane region" description="Helical" evidence="1">
    <location>
        <begin position="133"/>
        <end position="153"/>
    </location>
</feature>
<keyword evidence="1" id="KW-0472">Membrane</keyword>
<accession>A4CM67</accession>
<dbReference type="eggNOG" id="ENOG5032RNP">
    <property type="taxonomic scope" value="Bacteria"/>
</dbReference>
<dbReference type="STRING" id="313596.RB2501_10552"/>
<dbReference type="OrthoDB" id="1435288at2"/>
<sequence length="234" mass="27410">MEVNPISLLLKYPFLPVYLVTVFLAIWRYPRYFDTLLRLLPVLFTYTLATEILGIITYEFTEFSIFLNEFFSYYNWLIYNVYLLIFCGYFFFVYYRVIPWRAARTAILIGSTLLAIAALINPLYQSFQYEVQLGTYITGSAVLVVSSMMYLIYRRSVSGRAFTDRDLLSWISLGIAIFYSGFIPITIYRNMHAPTGLMDPVVVTRILQVLIFVMYGCILVGLWRMRPQRVFLSN</sequence>
<proteinExistence type="predicted"/>